<reference evidence="2 3" key="2">
    <citation type="submission" date="2024-07" db="EMBL/GenBank/DDBJ databases">
        <authorList>
            <person name="Akdeniz Z."/>
        </authorList>
    </citation>
    <scope>NUCLEOTIDE SEQUENCE [LARGE SCALE GENOMIC DNA]</scope>
</reference>
<dbReference type="EMBL" id="CAXDID020000035">
    <property type="protein sequence ID" value="CAL5996847.1"/>
    <property type="molecule type" value="Genomic_DNA"/>
</dbReference>
<reference evidence="1" key="1">
    <citation type="submission" date="2023-06" db="EMBL/GenBank/DDBJ databases">
        <authorList>
            <person name="Kurt Z."/>
        </authorList>
    </citation>
    <scope>NUCLEOTIDE SEQUENCE</scope>
</reference>
<sequence length="103" mass="11969">MSLVLASYLAEVVLQSMGQALSSYSRTELPRAAARQEPVLGCVYSHYCTFRLVCIQCWIDFRVNGINSTIIHLFLRSRQLIAHYCCIKNWLELQHNTLWNEFD</sequence>
<comment type="caution">
    <text evidence="1">The sequence shown here is derived from an EMBL/GenBank/DDBJ whole genome shotgun (WGS) entry which is preliminary data.</text>
</comment>
<dbReference type="Proteomes" id="UP001642409">
    <property type="component" value="Unassembled WGS sequence"/>
</dbReference>
<organism evidence="1">
    <name type="scientific">Hexamita inflata</name>
    <dbReference type="NCBI Taxonomy" id="28002"/>
    <lineage>
        <taxon>Eukaryota</taxon>
        <taxon>Metamonada</taxon>
        <taxon>Diplomonadida</taxon>
        <taxon>Hexamitidae</taxon>
        <taxon>Hexamitinae</taxon>
        <taxon>Hexamita</taxon>
    </lineage>
</organism>
<protein>
    <submittedName>
        <fullName evidence="2">Hypothetical_protein</fullName>
    </submittedName>
</protein>
<proteinExistence type="predicted"/>
<gene>
    <name evidence="2" type="ORF">HINF_LOCUS14964</name>
    <name evidence="1" type="ORF">HINF_LOCUS51879</name>
</gene>
<evidence type="ECO:0000313" key="2">
    <source>
        <dbReference type="EMBL" id="CAL5996847.1"/>
    </source>
</evidence>
<keyword evidence="3" id="KW-1185">Reference proteome</keyword>
<accession>A0AA86R222</accession>
<dbReference type="EMBL" id="CATOUU010000972">
    <property type="protein sequence ID" value="CAI9964234.1"/>
    <property type="molecule type" value="Genomic_DNA"/>
</dbReference>
<dbReference type="AlphaFoldDB" id="A0AA86R222"/>
<evidence type="ECO:0000313" key="3">
    <source>
        <dbReference type="Proteomes" id="UP001642409"/>
    </source>
</evidence>
<evidence type="ECO:0000313" key="1">
    <source>
        <dbReference type="EMBL" id="CAI9964234.1"/>
    </source>
</evidence>
<name>A0AA86R222_9EUKA</name>